<dbReference type="AlphaFoldDB" id="A0A3N4M4Q5"/>
<dbReference type="OrthoDB" id="266138at2759"/>
<dbReference type="FunCoup" id="A0A3N4M4Q5">
    <property type="interactions" value="302"/>
</dbReference>
<feature type="domain" description="U2A'/phosphoprotein 32 family A C-terminal" evidence="7">
    <location>
        <begin position="356"/>
        <end position="374"/>
    </location>
</feature>
<sequence length="381" mass="43134">MPEEVTKSAPLNGTTGNNKNILNAATTQTVPAIQEPAATRRAIITNAHVIERVTGQHHGGELSGDEVTEDEGPDPEIIANDEDLMDDFPPDIEEVELVHLRIGSIALLKLERFNQIQKLCLRQNHIYEIEALDHLSDNLKELDLYDNGISSIRNLEKLTKLESLDLSFNKIKHIKRVNHLVELRNLYFVQNKITRIEGLEGLVRLRNLELGANKIREIDNLDTLKGLEELWLGKNKITQLKNLSALTNLKILSIQSNRLTEIVGLENLVSLEEFYISHNAIREITGLENNMKLRVLDVTSNRITNLSGLKHLENLEELWASNNELSSFEEVEKELGDKNKLSTVYFEGNPLQLDNGATYRNKIRLALPQIQQIDATFVRPG</sequence>
<dbReference type="PANTHER" id="PTHR46652:SF3">
    <property type="entry name" value="LEUCINE-RICH REPEAT-CONTAINING PROTEIN 9"/>
    <property type="match status" value="1"/>
</dbReference>
<evidence type="ECO:0000313" key="8">
    <source>
        <dbReference type="EMBL" id="RPB25265.1"/>
    </source>
</evidence>
<dbReference type="InterPro" id="IPR001611">
    <property type="entry name" value="Leu-rich_rpt"/>
</dbReference>
<keyword evidence="9" id="KW-1185">Reference proteome</keyword>
<evidence type="ECO:0000256" key="4">
    <source>
        <dbReference type="ARBA" id="ARBA00023242"/>
    </source>
</evidence>
<dbReference type="EMBL" id="ML121538">
    <property type="protein sequence ID" value="RPB25265.1"/>
    <property type="molecule type" value="Genomic_DNA"/>
</dbReference>
<dbReference type="SMART" id="SM00365">
    <property type="entry name" value="LRR_SD22"/>
    <property type="match status" value="10"/>
</dbReference>
<evidence type="ECO:0000256" key="3">
    <source>
        <dbReference type="ARBA" id="ARBA00022737"/>
    </source>
</evidence>
<dbReference type="Gene3D" id="3.80.10.10">
    <property type="entry name" value="Ribonuclease Inhibitor"/>
    <property type="match status" value="2"/>
</dbReference>
<keyword evidence="4" id="KW-0539">Nucleus</keyword>
<comment type="similarity">
    <text evidence="5">Belongs to the SDS22 family.</text>
</comment>
<keyword evidence="3" id="KW-0677">Repeat</keyword>
<feature type="region of interest" description="Disordered" evidence="6">
    <location>
        <begin position="54"/>
        <end position="73"/>
    </location>
</feature>
<dbReference type="STRING" id="1051890.A0A3N4M4Q5"/>
<feature type="region of interest" description="Disordered" evidence="6">
    <location>
        <begin position="1"/>
        <end position="20"/>
    </location>
</feature>
<feature type="compositionally biased region" description="Polar residues" evidence="6">
    <location>
        <begin position="9"/>
        <end position="20"/>
    </location>
</feature>
<dbReference type="InParanoid" id="A0A3N4M4Q5"/>
<dbReference type="PANTHER" id="PTHR46652">
    <property type="entry name" value="LEUCINE-RICH REPEAT AND IQ DOMAIN-CONTAINING PROTEIN 1-RELATED"/>
    <property type="match status" value="1"/>
</dbReference>
<dbReference type="GO" id="GO:0005634">
    <property type="term" value="C:nucleus"/>
    <property type="evidence" value="ECO:0007669"/>
    <property type="project" value="UniProtKB-SubCell"/>
</dbReference>
<organism evidence="8 9">
    <name type="scientific">Terfezia boudieri ATCC MYA-4762</name>
    <dbReference type="NCBI Taxonomy" id="1051890"/>
    <lineage>
        <taxon>Eukaryota</taxon>
        <taxon>Fungi</taxon>
        <taxon>Dikarya</taxon>
        <taxon>Ascomycota</taxon>
        <taxon>Pezizomycotina</taxon>
        <taxon>Pezizomycetes</taxon>
        <taxon>Pezizales</taxon>
        <taxon>Pezizaceae</taxon>
        <taxon>Terfezia</taxon>
    </lineage>
</organism>
<dbReference type="SUPFAM" id="SSF52058">
    <property type="entry name" value="L domain-like"/>
    <property type="match status" value="1"/>
</dbReference>
<reference evidence="8 9" key="1">
    <citation type="journal article" date="2018" name="Nat. Ecol. Evol.">
        <title>Pezizomycetes genomes reveal the molecular basis of ectomycorrhizal truffle lifestyle.</title>
        <authorList>
            <person name="Murat C."/>
            <person name="Payen T."/>
            <person name="Noel B."/>
            <person name="Kuo A."/>
            <person name="Morin E."/>
            <person name="Chen J."/>
            <person name="Kohler A."/>
            <person name="Krizsan K."/>
            <person name="Balestrini R."/>
            <person name="Da Silva C."/>
            <person name="Montanini B."/>
            <person name="Hainaut M."/>
            <person name="Levati E."/>
            <person name="Barry K.W."/>
            <person name="Belfiori B."/>
            <person name="Cichocki N."/>
            <person name="Clum A."/>
            <person name="Dockter R.B."/>
            <person name="Fauchery L."/>
            <person name="Guy J."/>
            <person name="Iotti M."/>
            <person name="Le Tacon F."/>
            <person name="Lindquist E.A."/>
            <person name="Lipzen A."/>
            <person name="Malagnac F."/>
            <person name="Mello A."/>
            <person name="Molinier V."/>
            <person name="Miyauchi S."/>
            <person name="Poulain J."/>
            <person name="Riccioni C."/>
            <person name="Rubini A."/>
            <person name="Sitrit Y."/>
            <person name="Splivallo R."/>
            <person name="Traeger S."/>
            <person name="Wang M."/>
            <person name="Zifcakova L."/>
            <person name="Wipf D."/>
            <person name="Zambonelli A."/>
            <person name="Paolocci F."/>
            <person name="Nowrousian M."/>
            <person name="Ottonello S."/>
            <person name="Baldrian P."/>
            <person name="Spatafora J.W."/>
            <person name="Henrissat B."/>
            <person name="Nagy L.G."/>
            <person name="Aury J.M."/>
            <person name="Wincker P."/>
            <person name="Grigoriev I.V."/>
            <person name="Bonfante P."/>
            <person name="Martin F.M."/>
        </authorList>
    </citation>
    <scope>NUCLEOTIDE SEQUENCE [LARGE SCALE GENOMIC DNA]</scope>
    <source>
        <strain evidence="8 9">ATCC MYA-4762</strain>
    </source>
</reference>
<dbReference type="InterPro" id="IPR025875">
    <property type="entry name" value="Leu-rich_rpt_4"/>
</dbReference>
<keyword evidence="2" id="KW-0433">Leucine-rich repeat</keyword>
<dbReference type="InterPro" id="IPR032675">
    <property type="entry name" value="LRR_dom_sf"/>
</dbReference>
<evidence type="ECO:0000256" key="6">
    <source>
        <dbReference type="SAM" id="MobiDB-lite"/>
    </source>
</evidence>
<evidence type="ECO:0000256" key="2">
    <source>
        <dbReference type="ARBA" id="ARBA00022614"/>
    </source>
</evidence>
<dbReference type="SMART" id="SM00369">
    <property type="entry name" value="LRR_TYP"/>
    <property type="match status" value="5"/>
</dbReference>
<feature type="compositionally biased region" description="Acidic residues" evidence="6">
    <location>
        <begin position="63"/>
        <end position="73"/>
    </location>
</feature>
<dbReference type="SMART" id="SM00446">
    <property type="entry name" value="LRRcap"/>
    <property type="match status" value="1"/>
</dbReference>
<evidence type="ECO:0000313" key="9">
    <source>
        <dbReference type="Proteomes" id="UP000267821"/>
    </source>
</evidence>
<gene>
    <name evidence="8" type="ORF">L211DRAFT_836590</name>
</gene>
<protein>
    <submittedName>
        <fullName evidence="8">Protein phosphatases PP1 regulatory subunit sds22</fullName>
    </submittedName>
</protein>
<dbReference type="FunFam" id="3.80.10.10:FF:000055">
    <property type="entry name" value="Protein phosphatase 1 regulatory subunit 7"/>
    <property type="match status" value="1"/>
</dbReference>
<dbReference type="Pfam" id="PF12799">
    <property type="entry name" value="LRR_4"/>
    <property type="match status" value="4"/>
</dbReference>
<name>A0A3N4M4Q5_9PEZI</name>
<dbReference type="Proteomes" id="UP000267821">
    <property type="component" value="Unassembled WGS sequence"/>
</dbReference>
<dbReference type="FunFam" id="3.80.10.10:FF:000446">
    <property type="entry name" value="Protein phosphatase 1 regulatory subunit SDS22"/>
    <property type="match status" value="1"/>
</dbReference>
<evidence type="ECO:0000259" key="7">
    <source>
        <dbReference type="SMART" id="SM00446"/>
    </source>
</evidence>
<comment type="subcellular location">
    <subcellularLocation>
        <location evidence="1">Nucleus</location>
    </subcellularLocation>
</comment>
<evidence type="ECO:0000256" key="1">
    <source>
        <dbReference type="ARBA" id="ARBA00004123"/>
    </source>
</evidence>
<dbReference type="InterPro" id="IPR003603">
    <property type="entry name" value="U2A'_phosphoprotein32A_C"/>
</dbReference>
<dbReference type="InterPro" id="IPR003591">
    <property type="entry name" value="Leu-rich_rpt_typical-subtyp"/>
</dbReference>
<evidence type="ECO:0000256" key="5">
    <source>
        <dbReference type="ARBA" id="ARBA00023460"/>
    </source>
</evidence>
<accession>A0A3N4M4Q5</accession>
<dbReference type="InterPro" id="IPR050836">
    <property type="entry name" value="SDS22/Internalin_LRR"/>
</dbReference>
<proteinExistence type="inferred from homology"/>
<dbReference type="PROSITE" id="PS51450">
    <property type="entry name" value="LRR"/>
    <property type="match status" value="10"/>
</dbReference>